<accession>A0ACA8R1M6</accession>
<sequence length="77" mass="9339">MMFLYKEHFKLLLIIILLLRISLLVLIFNREYSLFNKNMLKTNINNYLILRVIVANINKNRKYLIILNKLTEEKTLN</sequence>
<reference evidence="1" key="1">
    <citation type="submission" date="2019-06" db="EMBL/GenBank/DDBJ databases">
        <title>Complete genome sequence of Methanobrevibacter arboriphilus strain SA.</title>
        <authorList>
            <person name="Asakawa S."/>
        </authorList>
    </citation>
    <scope>NUCLEOTIDE SEQUENCE</scope>
    <source>
        <strain evidence="1">SA</strain>
    </source>
</reference>
<organism evidence="1 2">
    <name type="scientific">Methanobrevibacter arboriphilus</name>
    <dbReference type="NCBI Taxonomy" id="39441"/>
    <lineage>
        <taxon>Archaea</taxon>
        <taxon>Methanobacteriati</taxon>
        <taxon>Methanobacteriota</taxon>
        <taxon>Methanomada group</taxon>
        <taxon>Methanobacteria</taxon>
        <taxon>Methanobacteriales</taxon>
        <taxon>Methanobacteriaceae</taxon>
        <taxon>Methanobrevibacter</taxon>
    </lineage>
</organism>
<dbReference type="EMBL" id="AP019779">
    <property type="protein sequence ID" value="BBL61172.1"/>
    <property type="molecule type" value="Genomic_DNA"/>
</dbReference>
<keyword evidence="2" id="KW-1185">Reference proteome</keyword>
<proteinExistence type="predicted"/>
<protein>
    <submittedName>
        <fullName evidence="1">Uncharacterized protein</fullName>
    </submittedName>
</protein>
<gene>
    <name evidence="1" type="ORF">MarbSA_02120</name>
</gene>
<dbReference type="Proteomes" id="UP000825015">
    <property type="component" value="Chromosome"/>
</dbReference>
<evidence type="ECO:0000313" key="2">
    <source>
        <dbReference type="Proteomes" id="UP000825015"/>
    </source>
</evidence>
<evidence type="ECO:0000313" key="1">
    <source>
        <dbReference type="EMBL" id="BBL61172.1"/>
    </source>
</evidence>
<name>A0ACA8R1M6_METAZ</name>